<dbReference type="InterPro" id="IPR018211">
    <property type="entry name" value="ADH_Fe_CS"/>
</dbReference>
<dbReference type="GO" id="GO:0016614">
    <property type="term" value="F:oxidoreductase activity, acting on CH-OH group of donors"/>
    <property type="evidence" value="ECO:0007669"/>
    <property type="project" value="InterPro"/>
</dbReference>
<dbReference type="Proteomes" id="UP000548787">
    <property type="component" value="Unassembled WGS sequence"/>
</dbReference>
<dbReference type="SUPFAM" id="SSF56796">
    <property type="entry name" value="Dehydroquinate synthase-like"/>
    <property type="match status" value="1"/>
</dbReference>
<dbReference type="PANTHER" id="PTHR43616">
    <property type="entry name" value="GLYCEROL DEHYDROGENASE"/>
    <property type="match status" value="1"/>
</dbReference>
<proteinExistence type="inferred from homology"/>
<keyword evidence="4" id="KW-0862">Zinc</keyword>
<dbReference type="RefSeq" id="WP_181677023.1">
    <property type="nucleotide sequence ID" value="NZ_JABJVM010000011.1"/>
</dbReference>
<evidence type="ECO:0000313" key="8">
    <source>
        <dbReference type="Proteomes" id="UP000548787"/>
    </source>
</evidence>
<dbReference type="Gene3D" id="3.40.50.1970">
    <property type="match status" value="1"/>
</dbReference>
<evidence type="ECO:0000256" key="5">
    <source>
        <dbReference type="PIRSR" id="PIRSR000112-3"/>
    </source>
</evidence>
<reference evidence="7 8" key="1">
    <citation type="submission" date="2020-05" db="EMBL/GenBank/DDBJ databases">
        <authorList>
            <person name="Carlin C.R."/>
        </authorList>
    </citation>
    <scope>NUCLEOTIDE SEQUENCE [LARGE SCALE GENOMIC DNA]</scope>
    <source>
        <strain evidence="7 8">FSL W9-0585</strain>
    </source>
</reference>
<feature type="binding site" evidence="5">
    <location>
        <begin position="95"/>
        <end position="99"/>
    </location>
    <ligand>
        <name>NAD(+)</name>
        <dbReference type="ChEBI" id="CHEBI:57540"/>
    </ligand>
</feature>
<dbReference type="PIRSF" id="PIRSF000112">
    <property type="entry name" value="Glycerol_dehydrogenase"/>
    <property type="match status" value="1"/>
</dbReference>
<evidence type="ECO:0000256" key="1">
    <source>
        <dbReference type="ARBA" id="ARBA00007358"/>
    </source>
</evidence>
<keyword evidence="2 4" id="KW-0479">Metal-binding</keyword>
<dbReference type="AlphaFoldDB" id="A0A7W1T7F6"/>
<feature type="binding site" evidence="4">
    <location>
        <position position="172"/>
    </location>
    <ligand>
        <name>glycerol</name>
        <dbReference type="ChEBI" id="CHEBI:17754"/>
    </ligand>
</feature>
<dbReference type="Gene3D" id="1.20.1090.10">
    <property type="entry name" value="Dehydroquinate synthase-like - alpha domain"/>
    <property type="match status" value="1"/>
</dbReference>
<feature type="binding site" evidence="4">
    <location>
        <position position="273"/>
    </location>
    <ligand>
        <name>glycerol</name>
        <dbReference type="ChEBI" id="CHEBI:17754"/>
    </ligand>
</feature>
<feature type="binding site" evidence="5">
    <location>
        <position position="132"/>
    </location>
    <ligand>
        <name>NAD(+)</name>
        <dbReference type="ChEBI" id="CHEBI:57540"/>
    </ligand>
</feature>
<keyword evidence="8" id="KW-1185">Reference proteome</keyword>
<comment type="cofactor">
    <cofactor evidence="4">
        <name>Zn(2+)</name>
        <dbReference type="ChEBI" id="CHEBI:29105"/>
    </cofactor>
    <text evidence="4">Binds 1 zinc ion per subunit.</text>
</comment>
<feature type="domain" description="Alcohol dehydrogenase iron-type/glycerol dehydrogenase GldA" evidence="6">
    <location>
        <begin position="11"/>
        <end position="155"/>
    </location>
</feature>
<dbReference type="PANTHER" id="PTHR43616:SF3">
    <property type="entry name" value="HYDROXYCARBOXYLATE DEHYDROGENASE A"/>
    <property type="match status" value="1"/>
</dbReference>
<keyword evidence="5" id="KW-0520">NAD</keyword>
<dbReference type="GO" id="GO:0046872">
    <property type="term" value="F:metal ion binding"/>
    <property type="evidence" value="ECO:0007669"/>
    <property type="project" value="UniProtKB-KW"/>
</dbReference>
<evidence type="ECO:0000256" key="3">
    <source>
        <dbReference type="ARBA" id="ARBA00023002"/>
    </source>
</evidence>
<dbReference type="EMBL" id="JABJVM010000011">
    <property type="protein sequence ID" value="MBA3926893.1"/>
    <property type="molecule type" value="Genomic_DNA"/>
</dbReference>
<dbReference type="PROSITE" id="PS00913">
    <property type="entry name" value="ADH_IRON_1"/>
    <property type="match status" value="1"/>
</dbReference>
<dbReference type="Pfam" id="PF00465">
    <property type="entry name" value="Fe-ADH"/>
    <property type="match status" value="1"/>
</dbReference>
<sequence length="370" mass="40271">MEKNLIVRGAPQEFECRVGAWDALGNHLERRGLKRVLVIHGGVSWDKARRFFPELPGVDAIFEQYNGECSFEERDRMAVLAKTANVDVIIGVGGGKVADLAKAVAVYLAMPVVILPTLAATCAAWTPLSVMYDTRGEMLQYDIFARSNALVLLDPAVILDSPIELMVAGIGDTLAKWYEADVIISQLTERSVAIDMSHYTAKLCRDILLESSVGALEAMRDGKLSEAFVKVVETNIMIGGMVGGFGDDYGRTSGAHSIHDALTVLDATHHLLHGNKVAYGVFVQLMIENRPDEIATLRGFYEELGLPTCLLDMGLDGLSDEALKQVAERATIADETIHLMPGEITATTVFDAMKDLEVLIAKLRAEVHAS</sequence>
<feature type="binding site" evidence="4">
    <location>
        <position position="256"/>
    </location>
    <ligand>
        <name>glycerol</name>
        <dbReference type="ChEBI" id="CHEBI:17754"/>
    </ligand>
</feature>
<accession>A0A7W1T7F6</accession>
<evidence type="ECO:0000259" key="6">
    <source>
        <dbReference type="Pfam" id="PF00465"/>
    </source>
</evidence>
<reference evidence="7 8" key="2">
    <citation type="submission" date="2020-08" db="EMBL/GenBank/DDBJ databases">
        <title>Listeria ohnekaius sp. nov. and Listeria portnoyii sp. nov. isolated from non-agricultural and natural environments.</title>
        <authorList>
            <person name="Weller D."/>
            <person name="Belias A.M."/>
            <person name="Liao J."/>
            <person name="Guo S."/>
            <person name="Orsi R.H."/>
            <person name="Wiedmann M."/>
        </authorList>
    </citation>
    <scope>NUCLEOTIDE SEQUENCE [LARGE SCALE GENOMIC DNA]</scope>
    <source>
        <strain evidence="7 8">FSL W9-0585</strain>
    </source>
</reference>
<gene>
    <name evidence="7" type="ORF">HPK16_11115</name>
</gene>
<dbReference type="InterPro" id="IPR001670">
    <property type="entry name" value="ADH_Fe/GldA"/>
</dbReference>
<comment type="caution">
    <text evidence="7">The sequence shown here is derived from an EMBL/GenBank/DDBJ whole genome shotgun (WGS) entry which is preliminary data.</text>
</comment>
<protein>
    <submittedName>
        <fullName evidence="7">Iron-containing alcohol dehydrogenase family protein</fullName>
    </submittedName>
</protein>
<feature type="binding site" evidence="5">
    <location>
        <position position="128"/>
    </location>
    <ligand>
        <name>NAD(+)</name>
        <dbReference type="ChEBI" id="CHEBI:57540"/>
    </ligand>
</feature>
<comment type="similarity">
    <text evidence="1">Belongs to the iron-containing alcohol dehydrogenase family.</text>
</comment>
<evidence type="ECO:0000256" key="2">
    <source>
        <dbReference type="ARBA" id="ARBA00022723"/>
    </source>
</evidence>
<dbReference type="CDD" id="cd08172">
    <property type="entry name" value="GlyDH-like"/>
    <property type="match status" value="1"/>
</dbReference>
<keyword evidence="3" id="KW-0560">Oxidoreductase</keyword>
<feature type="binding site" evidence="5">
    <location>
        <position position="126"/>
    </location>
    <ligand>
        <name>NAD(+)</name>
        <dbReference type="ChEBI" id="CHEBI:57540"/>
    </ligand>
</feature>
<evidence type="ECO:0000313" key="7">
    <source>
        <dbReference type="EMBL" id="MBA3926893.1"/>
    </source>
</evidence>
<evidence type="ECO:0000256" key="4">
    <source>
        <dbReference type="PIRSR" id="PIRSR000112-1"/>
    </source>
</evidence>
<organism evidence="7 8">
    <name type="scientific">Listeria rustica</name>
    <dbReference type="NCBI Taxonomy" id="2713503"/>
    <lineage>
        <taxon>Bacteria</taxon>
        <taxon>Bacillati</taxon>
        <taxon>Bacillota</taxon>
        <taxon>Bacilli</taxon>
        <taxon>Bacillales</taxon>
        <taxon>Listeriaceae</taxon>
        <taxon>Listeria</taxon>
    </lineage>
</organism>
<name>A0A7W1T7F6_9LIST</name>
<dbReference type="InterPro" id="IPR016205">
    <property type="entry name" value="Glycerol_DH"/>
</dbReference>